<gene>
    <name evidence="2" type="ORF">QEH59_15975</name>
</gene>
<evidence type="ECO:0000313" key="2">
    <source>
        <dbReference type="EMBL" id="MDQ8195933.1"/>
    </source>
</evidence>
<feature type="transmembrane region" description="Helical" evidence="1">
    <location>
        <begin position="76"/>
        <end position="93"/>
    </location>
</feature>
<evidence type="ECO:0000313" key="3">
    <source>
        <dbReference type="Proteomes" id="UP001243717"/>
    </source>
</evidence>
<comment type="caution">
    <text evidence="2">The sequence shown here is derived from an EMBL/GenBank/DDBJ whole genome shotgun (WGS) entry which is preliminary data.</text>
</comment>
<name>A0ABU1ANZ8_9BACT</name>
<organism evidence="2 3">
    <name type="scientific">Thalassobacterium sedimentorum</name>
    <dbReference type="NCBI Taxonomy" id="3041258"/>
    <lineage>
        <taxon>Bacteria</taxon>
        <taxon>Pseudomonadati</taxon>
        <taxon>Verrucomicrobiota</taxon>
        <taxon>Opitutia</taxon>
        <taxon>Puniceicoccales</taxon>
        <taxon>Coraliomargaritaceae</taxon>
        <taxon>Thalassobacterium</taxon>
    </lineage>
</organism>
<dbReference type="EMBL" id="JARXIC010000038">
    <property type="protein sequence ID" value="MDQ8195933.1"/>
    <property type="molecule type" value="Genomic_DNA"/>
</dbReference>
<keyword evidence="1" id="KW-0472">Membrane</keyword>
<feature type="transmembrane region" description="Helical" evidence="1">
    <location>
        <begin position="163"/>
        <end position="184"/>
    </location>
</feature>
<proteinExistence type="predicted"/>
<accession>A0ABU1ANZ8</accession>
<protein>
    <recommendedName>
        <fullName evidence="4">O-antigen ligase family protein</fullName>
    </recommendedName>
</protein>
<keyword evidence="1" id="KW-1133">Transmembrane helix</keyword>
<keyword evidence="1" id="KW-0812">Transmembrane</keyword>
<evidence type="ECO:0000256" key="1">
    <source>
        <dbReference type="SAM" id="Phobius"/>
    </source>
</evidence>
<dbReference type="RefSeq" id="WP_308986378.1">
    <property type="nucleotide sequence ID" value="NZ_JARXIC010000038.1"/>
</dbReference>
<feature type="transmembrane region" description="Helical" evidence="1">
    <location>
        <begin position="21"/>
        <end position="39"/>
    </location>
</feature>
<feature type="transmembrane region" description="Helical" evidence="1">
    <location>
        <begin position="105"/>
        <end position="133"/>
    </location>
</feature>
<keyword evidence="3" id="KW-1185">Reference proteome</keyword>
<reference evidence="2 3" key="1">
    <citation type="submission" date="2023-04" db="EMBL/GenBank/DDBJ databases">
        <title>A novel bacteria isolated from coastal sediment.</title>
        <authorList>
            <person name="Liu X.-J."/>
            <person name="Du Z.-J."/>
        </authorList>
    </citation>
    <scope>NUCLEOTIDE SEQUENCE [LARGE SCALE GENOMIC DNA]</scope>
    <source>
        <strain evidence="2 3">SDUM461004</strain>
    </source>
</reference>
<evidence type="ECO:0008006" key="4">
    <source>
        <dbReference type="Google" id="ProtNLM"/>
    </source>
</evidence>
<feature type="transmembrane region" description="Helical" evidence="1">
    <location>
        <begin position="273"/>
        <end position="297"/>
    </location>
</feature>
<dbReference type="Proteomes" id="UP001243717">
    <property type="component" value="Unassembled WGS sequence"/>
</dbReference>
<sequence>MFIFIPIQQRKGFRLSYDVFLKLYLFWMLTCAIRGAFIASDYWQYKALIQNSFALTAGLCVWSFAQPEILNKVLRYWLLLALPLFIPLLFILYKGSSYGFYLSPVVIFILMLPALPRPLALLMLCLTVFCLFADIGARSTLIRFSVPLLLLVTYPLRQFIPKSLLKVAFLFCFITPILLAAFAATNGLNPFTAVSQAIAEEIDDAETRDVVTTDTRTGLYEEVVESAIKNDYVLIGRTPARGYDSKDFGIGISKIIGTTTIERSSCEVGILNIFTWTGVIGVVLYTLVFATASYLAVVHSNSWMTRTIGLYLAFRWTYSWIEEFNRFDIMQLSLWMLVAICMSPAFRAMSDADLKEWGAKLSPRIKWNR</sequence>